<dbReference type="GO" id="GO:0005576">
    <property type="term" value="C:extracellular region"/>
    <property type="evidence" value="ECO:0007669"/>
    <property type="project" value="UniProtKB-SubCell"/>
</dbReference>
<dbReference type="SUPFAM" id="SSF88713">
    <property type="entry name" value="Glycoside hydrolase/deacetylase"/>
    <property type="match status" value="1"/>
</dbReference>
<keyword evidence="2" id="KW-0732">Signal</keyword>
<accession>A0A7V2F3P1</accession>
<evidence type="ECO:0000259" key="3">
    <source>
        <dbReference type="PROSITE" id="PS51677"/>
    </source>
</evidence>
<feature type="non-terminal residue" evidence="4">
    <location>
        <position position="1"/>
    </location>
</feature>
<dbReference type="CDD" id="cd10918">
    <property type="entry name" value="CE4_NodB_like_5s_6s"/>
    <property type="match status" value="1"/>
</dbReference>
<sequence>HMDWDSVRALGTAGFSFGSHCERHLPLTRLSDGEALGEMVRSKEEIERRTGTKVRTLSYPFGRTDARVARLAAEAGYRAAFTLYPSGASGETDPFRLRREGVWVIDTPATIRAKLSRGGLFWLEDIKGRMINAFAGLTPLLKKGR</sequence>
<dbReference type="GO" id="GO:0005975">
    <property type="term" value="P:carbohydrate metabolic process"/>
    <property type="evidence" value="ECO:0007669"/>
    <property type="project" value="InterPro"/>
</dbReference>
<dbReference type="InterPro" id="IPR051398">
    <property type="entry name" value="Polysacch_Deacetylase"/>
</dbReference>
<dbReference type="InterPro" id="IPR002509">
    <property type="entry name" value="NODB_dom"/>
</dbReference>
<evidence type="ECO:0000256" key="2">
    <source>
        <dbReference type="ARBA" id="ARBA00022729"/>
    </source>
</evidence>
<organism evidence="4">
    <name type="scientific">Eiseniibacteriota bacterium</name>
    <dbReference type="NCBI Taxonomy" id="2212470"/>
    <lineage>
        <taxon>Bacteria</taxon>
        <taxon>Candidatus Eiseniibacteriota</taxon>
    </lineage>
</organism>
<dbReference type="PANTHER" id="PTHR34216">
    <property type="match status" value="1"/>
</dbReference>
<dbReference type="GO" id="GO:0016810">
    <property type="term" value="F:hydrolase activity, acting on carbon-nitrogen (but not peptide) bonds"/>
    <property type="evidence" value="ECO:0007669"/>
    <property type="project" value="InterPro"/>
</dbReference>
<evidence type="ECO:0000256" key="1">
    <source>
        <dbReference type="ARBA" id="ARBA00004613"/>
    </source>
</evidence>
<proteinExistence type="predicted"/>
<dbReference type="AlphaFoldDB" id="A0A7V2F3P1"/>
<evidence type="ECO:0000313" key="4">
    <source>
        <dbReference type="EMBL" id="HER43579.1"/>
    </source>
</evidence>
<reference evidence="4" key="1">
    <citation type="journal article" date="2020" name="mSystems">
        <title>Genome- and Community-Level Interaction Insights into Carbon Utilization and Element Cycling Functions of Hydrothermarchaeota in Hydrothermal Sediment.</title>
        <authorList>
            <person name="Zhou Z."/>
            <person name="Liu Y."/>
            <person name="Xu W."/>
            <person name="Pan J."/>
            <person name="Luo Z.H."/>
            <person name="Li M."/>
        </authorList>
    </citation>
    <scope>NUCLEOTIDE SEQUENCE [LARGE SCALE GENOMIC DNA]</scope>
    <source>
        <strain evidence="4">SpSt-1233</strain>
    </source>
</reference>
<feature type="domain" description="NodB homology" evidence="3">
    <location>
        <begin position="1"/>
        <end position="145"/>
    </location>
</feature>
<dbReference type="Proteomes" id="UP000886069">
    <property type="component" value="Unassembled WGS sequence"/>
</dbReference>
<protein>
    <submittedName>
        <fullName evidence="4">Polysaccharide deacetylase family protein</fullName>
    </submittedName>
</protein>
<comment type="subcellular location">
    <subcellularLocation>
        <location evidence="1">Secreted</location>
    </subcellularLocation>
</comment>
<dbReference type="PANTHER" id="PTHR34216:SF3">
    <property type="entry name" value="POLY-BETA-1,6-N-ACETYL-D-GLUCOSAMINE N-DEACETYLASE"/>
    <property type="match status" value="1"/>
</dbReference>
<dbReference type="Gene3D" id="3.20.20.370">
    <property type="entry name" value="Glycoside hydrolase/deacetylase"/>
    <property type="match status" value="1"/>
</dbReference>
<name>A0A7V2F3P1_UNCEI</name>
<dbReference type="Pfam" id="PF01522">
    <property type="entry name" value="Polysacc_deac_1"/>
    <property type="match status" value="1"/>
</dbReference>
<dbReference type="PROSITE" id="PS51677">
    <property type="entry name" value="NODB"/>
    <property type="match status" value="1"/>
</dbReference>
<dbReference type="EMBL" id="DSEC01000272">
    <property type="protein sequence ID" value="HER43579.1"/>
    <property type="molecule type" value="Genomic_DNA"/>
</dbReference>
<gene>
    <name evidence="4" type="ORF">ENO08_03880</name>
</gene>
<dbReference type="InterPro" id="IPR011330">
    <property type="entry name" value="Glyco_hydro/deAcase_b/a-brl"/>
</dbReference>
<comment type="caution">
    <text evidence="4">The sequence shown here is derived from an EMBL/GenBank/DDBJ whole genome shotgun (WGS) entry which is preliminary data.</text>
</comment>